<proteinExistence type="predicted"/>
<accession>A0A1M6ULP2</accession>
<comment type="caution">
    <text evidence="2">The sequence shown here is derived from an EMBL/GenBank/DDBJ whole genome shotgun (WGS) entry which is preliminary data.</text>
</comment>
<dbReference type="InterPro" id="IPR008651">
    <property type="entry name" value="Uncharacterised_HicB"/>
</dbReference>
<reference evidence="2 3" key="1">
    <citation type="submission" date="2016-11" db="EMBL/GenBank/DDBJ databases">
        <authorList>
            <person name="Varghese N."/>
            <person name="Submissions S."/>
        </authorList>
    </citation>
    <scope>NUCLEOTIDE SEQUENCE [LARGE SCALE GENOMIC DNA]</scope>
    <source>
        <strain evidence="2 3">CGMCC 1.12174</strain>
        <strain evidence="1 4">DSM 26351</strain>
    </source>
</reference>
<dbReference type="Pfam" id="PF05534">
    <property type="entry name" value="HicB"/>
    <property type="match status" value="1"/>
</dbReference>
<dbReference type="AlphaFoldDB" id="A0A1M6ULP2"/>
<dbReference type="STRING" id="1055723.SAMN05216293_1676"/>
<name>A0A1M6ULP2_9FLAO</name>
<evidence type="ECO:0000313" key="1">
    <source>
        <dbReference type="EMBL" id="SFC54978.1"/>
    </source>
</evidence>
<protein>
    <submittedName>
        <fullName evidence="2">Predicted nuclease of the RNAse H fold, HicB family</fullName>
    </submittedName>
</protein>
<dbReference type="EMBL" id="FOKU01000013">
    <property type="protein sequence ID" value="SFC54978.1"/>
    <property type="molecule type" value="Genomic_DNA"/>
</dbReference>
<sequence>MADNLEHKGYFGSVEYSSGDGVLHGKIIGISDLVTYQGCSVKELKEAFEGSVDDYLETCRELGKEPDKFFKGVFNVRTSTEIHRELSIMAEKKKMKLNELVNKAFDFLVKNEDKVLN</sequence>
<organism evidence="2 3">
    <name type="scientific">Flagellimonas taeanensis</name>
    <dbReference type="NCBI Taxonomy" id="1005926"/>
    <lineage>
        <taxon>Bacteria</taxon>
        <taxon>Pseudomonadati</taxon>
        <taxon>Bacteroidota</taxon>
        <taxon>Flavobacteriia</taxon>
        <taxon>Flavobacteriales</taxon>
        <taxon>Flavobacteriaceae</taxon>
        <taxon>Flagellimonas</taxon>
    </lineage>
</organism>
<dbReference type="Proteomes" id="UP000198940">
    <property type="component" value="Unassembled WGS sequence"/>
</dbReference>
<keyword evidence="4" id="KW-1185">Reference proteome</keyword>
<dbReference type="Proteomes" id="UP000184031">
    <property type="component" value="Unassembled WGS sequence"/>
</dbReference>
<evidence type="ECO:0000313" key="2">
    <source>
        <dbReference type="EMBL" id="SHK70132.1"/>
    </source>
</evidence>
<dbReference type="OrthoDB" id="5297106at2"/>
<evidence type="ECO:0000313" key="4">
    <source>
        <dbReference type="Proteomes" id="UP000198940"/>
    </source>
</evidence>
<gene>
    <name evidence="1" type="ORF">SAMN04487891_11390</name>
    <name evidence="2" type="ORF">SAMN05216293_1676</name>
</gene>
<dbReference type="EMBL" id="FRAT01000004">
    <property type="protein sequence ID" value="SHK70132.1"/>
    <property type="molecule type" value="Genomic_DNA"/>
</dbReference>
<dbReference type="SUPFAM" id="SSF143100">
    <property type="entry name" value="TTHA1013/TTHA0281-like"/>
    <property type="match status" value="1"/>
</dbReference>
<evidence type="ECO:0000313" key="3">
    <source>
        <dbReference type="Proteomes" id="UP000184031"/>
    </source>
</evidence>
<dbReference type="RefSeq" id="WP_072878827.1">
    <property type="nucleotide sequence ID" value="NZ_FOKU01000013.1"/>
</dbReference>
<dbReference type="InterPro" id="IPR035069">
    <property type="entry name" value="TTHA1013/TTHA0281-like"/>
</dbReference>